<dbReference type="GO" id="GO:0042907">
    <property type="term" value="F:xanthine transmembrane transporter activity"/>
    <property type="evidence" value="ECO:0007669"/>
    <property type="project" value="TreeGrafter"/>
</dbReference>
<evidence type="ECO:0000313" key="9">
    <source>
        <dbReference type="EMBL" id="SEL53154.1"/>
    </source>
</evidence>
<proteinExistence type="inferred from homology"/>
<evidence type="ECO:0000256" key="3">
    <source>
        <dbReference type="ARBA" id="ARBA00022448"/>
    </source>
</evidence>
<sequence length="448" mass="44467">MAGRPPVTTPTPPPTPAVDARPPLRRLVPLAVQHVVAMAATPVSTVFLAATTLRLTPGQTSSLLGAVLLLSGAGSVLQSLGLWGFGARLPFVMLPGGAATALFLQVARDHGPAVASGSVLLAAAVLLAVTPLYGKVVRLFPPLVTGVTVLLVGISMVRISAQLLTGPGGQAGPRALAAAGLTVVLTLAAHLLLRGAWRQSAVLVGLVGGAVVAVACGLASFAPTGGAGVSLPQPLPYGTPRFDLSAALPLLLFSLSSLAEATGQTALNSEVPDLGRDVPRVARADALVSLVGGVLGAPPMVTSSENIGVTTLTGVRSRYVTAAAGVLLIAAGVLSPLSRVVAALPTTVVAGSALVVYATITVLGVRLLGQQRLGARENAPDADALVVGLALTAGLLPVVAPGLYAGLPDAPRSVLGSGVVAGTVAAVLLTGLRRVWPVGRSVKVSGQG</sequence>
<evidence type="ECO:0000256" key="2">
    <source>
        <dbReference type="ARBA" id="ARBA00008821"/>
    </source>
</evidence>
<dbReference type="PANTHER" id="PTHR42810:SF4">
    <property type="entry name" value="URIC ACID TRANSPORTER UACT"/>
    <property type="match status" value="1"/>
</dbReference>
<dbReference type="STRING" id="235985.SAMN05414137_109290"/>
<keyword evidence="10" id="KW-1185">Reference proteome</keyword>
<evidence type="ECO:0000256" key="4">
    <source>
        <dbReference type="ARBA" id="ARBA00022692"/>
    </source>
</evidence>
<evidence type="ECO:0000256" key="5">
    <source>
        <dbReference type="ARBA" id="ARBA00022989"/>
    </source>
</evidence>
<reference evidence="10" key="1">
    <citation type="submission" date="2016-10" db="EMBL/GenBank/DDBJ databases">
        <authorList>
            <person name="Varghese N."/>
        </authorList>
    </citation>
    <scope>NUCLEOTIDE SEQUENCE [LARGE SCALE GENOMIC DNA]</scope>
    <source>
        <strain evidence="10">DSM 45096 / BCRC 16803 / CGMCC 4.1857 / CIP 109030 / JCM 12277 / KCTC 19219 / NBRC 100920 / 33214</strain>
    </source>
</reference>
<evidence type="ECO:0000256" key="7">
    <source>
        <dbReference type="SAM" id="MobiDB-lite"/>
    </source>
</evidence>
<evidence type="ECO:0000256" key="6">
    <source>
        <dbReference type="ARBA" id="ARBA00023136"/>
    </source>
</evidence>
<dbReference type="PANTHER" id="PTHR42810">
    <property type="entry name" value="PURINE PERMEASE C1399.01C-RELATED"/>
    <property type="match status" value="1"/>
</dbReference>
<dbReference type="InterPro" id="IPR006043">
    <property type="entry name" value="NCS2"/>
</dbReference>
<evidence type="ECO:0000313" key="10">
    <source>
        <dbReference type="Proteomes" id="UP000183015"/>
    </source>
</evidence>
<gene>
    <name evidence="9" type="ORF">SAMN05414137_109290</name>
</gene>
<dbReference type="AlphaFoldDB" id="A0A1H7QZQ9"/>
<feature type="transmembrane region" description="Helical" evidence="8">
    <location>
        <begin position="385"/>
        <end position="407"/>
    </location>
</feature>
<feature type="transmembrane region" description="Helical" evidence="8">
    <location>
        <begin position="63"/>
        <end position="85"/>
    </location>
</feature>
<feature type="transmembrane region" description="Helical" evidence="8">
    <location>
        <begin position="113"/>
        <end position="133"/>
    </location>
</feature>
<feature type="transmembrane region" description="Helical" evidence="8">
    <location>
        <begin position="343"/>
        <end position="365"/>
    </location>
</feature>
<dbReference type="EMBL" id="FOAZ01000009">
    <property type="protein sequence ID" value="SEL53154.1"/>
    <property type="molecule type" value="Genomic_DNA"/>
</dbReference>
<feature type="transmembrane region" description="Helical" evidence="8">
    <location>
        <begin position="319"/>
        <end position="337"/>
    </location>
</feature>
<protein>
    <submittedName>
        <fullName evidence="9">Xanthine/uracil permease</fullName>
    </submittedName>
</protein>
<dbReference type="Pfam" id="PF00860">
    <property type="entry name" value="Xan_ur_permease"/>
    <property type="match status" value="1"/>
</dbReference>
<dbReference type="eggNOG" id="COG2233">
    <property type="taxonomic scope" value="Bacteria"/>
</dbReference>
<feature type="transmembrane region" description="Helical" evidence="8">
    <location>
        <begin position="200"/>
        <end position="222"/>
    </location>
</feature>
<evidence type="ECO:0000256" key="1">
    <source>
        <dbReference type="ARBA" id="ARBA00004141"/>
    </source>
</evidence>
<keyword evidence="5 8" id="KW-1133">Transmembrane helix</keyword>
<organism evidence="9 10">
    <name type="scientific">Streptacidiphilus jiangxiensis</name>
    <dbReference type="NCBI Taxonomy" id="235985"/>
    <lineage>
        <taxon>Bacteria</taxon>
        <taxon>Bacillati</taxon>
        <taxon>Actinomycetota</taxon>
        <taxon>Actinomycetes</taxon>
        <taxon>Kitasatosporales</taxon>
        <taxon>Streptomycetaceae</taxon>
        <taxon>Streptacidiphilus</taxon>
    </lineage>
</organism>
<comment type="subcellular location">
    <subcellularLocation>
        <location evidence="1">Membrane</location>
        <topology evidence="1">Multi-pass membrane protein</topology>
    </subcellularLocation>
</comment>
<dbReference type="RefSeq" id="WP_236655956.1">
    <property type="nucleotide sequence ID" value="NZ_BBPN01000009.1"/>
</dbReference>
<keyword evidence="6 8" id="KW-0472">Membrane</keyword>
<comment type="similarity">
    <text evidence="2">Belongs to the nucleobase:cation symporter-2 (NCS2) (TC 2.A.40) family.</text>
</comment>
<keyword evidence="4 8" id="KW-0812">Transmembrane</keyword>
<feature type="transmembrane region" description="Helical" evidence="8">
    <location>
        <begin position="31"/>
        <end position="51"/>
    </location>
</feature>
<accession>A0A1H7QZQ9</accession>
<dbReference type="GO" id="GO:0005886">
    <property type="term" value="C:plasma membrane"/>
    <property type="evidence" value="ECO:0007669"/>
    <property type="project" value="TreeGrafter"/>
</dbReference>
<dbReference type="NCBIfam" id="NF037981">
    <property type="entry name" value="NCS2_1"/>
    <property type="match status" value="1"/>
</dbReference>
<evidence type="ECO:0000256" key="8">
    <source>
        <dbReference type="SAM" id="Phobius"/>
    </source>
</evidence>
<feature type="transmembrane region" description="Helical" evidence="8">
    <location>
        <begin position="413"/>
        <end position="432"/>
    </location>
</feature>
<feature type="transmembrane region" description="Helical" evidence="8">
    <location>
        <begin position="173"/>
        <end position="193"/>
    </location>
</feature>
<keyword evidence="3" id="KW-0813">Transport</keyword>
<name>A0A1H7QZQ9_STRJI</name>
<feature type="transmembrane region" description="Helical" evidence="8">
    <location>
        <begin position="140"/>
        <end position="161"/>
    </location>
</feature>
<feature type="region of interest" description="Disordered" evidence="7">
    <location>
        <begin position="1"/>
        <end position="21"/>
    </location>
</feature>
<feature type="compositionally biased region" description="Pro residues" evidence="7">
    <location>
        <begin position="7"/>
        <end position="16"/>
    </location>
</feature>
<dbReference type="Proteomes" id="UP000183015">
    <property type="component" value="Unassembled WGS sequence"/>
</dbReference>